<name>A0A212QJK2_RHOAC</name>
<evidence type="ECO:0000256" key="1">
    <source>
        <dbReference type="SAM" id="MobiDB-lite"/>
    </source>
</evidence>
<feature type="chain" id="PRO_5013347187" evidence="2">
    <location>
        <begin position="19"/>
        <end position="168"/>
    </location>
</feature>
<keyword evidence="4" id="KW-1185">Reference proteome</keyword>
<feature type="compositionally biased region" description="Low complexity" evidence="1">
    <location>
        <begin position="53"/>
        <end position="72"/>
    </location>
</feature>
<protein>
    <submittedName>
        <fullName evidence="3">Uncharacterized protein</fullName>
    </submittedName>
</protein>
<dbReference type="AlphaFoldDB" id="A0A212QJK2"/>
<evidence type="ECO:0000256" key="2">
    <source>
        <dbReference type="SAM" id="SignalP"/>
    </source>
</evidence>
<sequence length="168" mass="16873">MLVLSLIALVGASNAAQSANCPRGQIYRVSKHVCVDRDDAVKLGIAHGTARNAAKPEAAPPAEAAPQVADDPAPAPEAAPPQEIAAPSPAPVKVKTVRTIKLTPKPGPEPASPATVEPAPPQPAARTATGLRPSETAATAPVEAKAESAKTSPFGVLDPGGVPMSQAR</sequence>
<keyword evidence="2" id="KW-0732">Signal</keyword>
<feature type="region of interest" description="Disordered" evidence="1">
    <location>
        <begin position="50"/>
        <end position="168"/>
    </location>
</feature>
<reference evidence="4" key="1">
    <citation type="submission" date="2017-06" db="EMBL/GenBank/DDBJ databases">
        <authorList>
            <person name="Varghese N."/>
            <person name="Submissions S."/>
        </authorList>
    </citation>
    <scope>NUCLEOTIDE SEQUENCE [LARGE SCALE GENOMIC DNA]</scope>
    <source>
        <strain evidence="4">DSM 137</strain>
    </source>
</reference>
<accession>A0A212QJK2</accession>
<dbReference type="EMBL" id="FYDG01000001">
    <property type="protein sequence ID" value="SNB59552.1"/>
    <property type="molecule type" value="Genomic_DNA"/>
</dbReference>
<gene>
    <name evidence="3" type="ORF">SAMN06265338_101633</name>
</gene>
<evidence type="ECO:0000313" key="4">
    <source>
        <dbReference type="Proteomes" id="UP000198418"/>
    </source>
</evidence>
<dbReference type="Proteomes" id="UP000198418">
    <property type="component" value="Unassembled WGS sequence"/>
</dbReference>
<evidence type="ECO:0000313" key="3">
    <source>
        <dbReference type="EMBL" id="SNB59552.1"/>
    </source>
</evidence>
<proteinExistence type="predicted"/>
<feature type="signal peptide" evidence="2">
    <location>
        <begin position="1"/>
        <end position="18"/>
    </location>
</feature>
<organism evidence="3 4">
    <name type="scientific">Rhodoblastus acidophilus</name>
    <name type="common">Rhodopseudomonas acidophila</name>
    <dbReference type="NCBI Taxonomy" id="1074"/>
    <lineage>
        <taxon>Bacteria</taxon>
        <taxon>Pseudomonadati</taxon>
        <taxon>Pseudomonadota</taxon>
        <taxon>Alphaproteobacteria</taxon>
        <taxon>Hyphomicrobiales</taxon>
        <taxon>Rhodoblastaceae</taxon>
        <taxon>Rhodoblastus</taxon>
    </lineage>
</organism>